<reference evidence="2" key="3">
    <citation type="submission" date="2025-09" db="UniProtKB">
        <authorList>
            <consortium name="Ensembl"/>
        </authorList>
    </citation>
    <scope>IDENTIFICATION</scope>
</reference>
<dbReference type="InterPro" id="IPR004244">
    <property type="entry name" value="Transposase_22"/>
</dbReference>
<dbReference type="EMBL" id="AFYH01019990">
    <property type="status" value="NOT_ANNOTATED_CDS"/>
    <property type="molecule type" value="Genomic_DNA"/>
</dbReference>
<dbReference type="eggNOG" id="ENOG502SRQ0">
    <property type="taxonomic scope" value="Eukaryota"/>
</dbReference>
<dbReference type="GeneTree" id="ENSGT00940000165069"/>
<dbReference type="AlphaFoldDB" id="H3B7H5"/>
<dbReference type="PANTHER" id="PTHR11505">
    <property type="entry name" value="L1 TRANSPOSABLE ELEMENT-RELATED"/>
    <property type="match status" value="1"/>
</dbReference>
<dbReference type="OMA" id="PETHDEK"/>
<accession>H3B7H5</accession>
<evidence type="ECO:0000313" key="3">
    <source>
        <dbReference type="Proteomes" id="UP000008672"/>
    </source>
</evidence>
<feature type="coiled-coil region" evidence="1">
    <location>
        <begin position="7"/>
        <end position="55"/>
    </location>
</feature>
<proteinExistence type="predicted"/>
<protein>
    <recommendedName>
        <fullName evidence="4">L1 transposable element RRM domain-containing protein</fullName>
    </recommendedName>
</protein>
<dbReference type="Gene3D" id="3.30.70.1820">
    <property type="entry name" value="L1 transposable element, RRM domain"/>
    <property type="match status" value="1"/>
</dbReference>
<dbReference type="HOGENOM" id="CLU_062834_2_1_1"/>
<sequence>KHILATLNNVVESLKALTNAVEEMRAENKDFQRRLNEVEQRTDALEEELEKEKQHTAALDSKTAALAQRLDDQENRARRNNLQILGFPEQIEKGKPIQFLQEALPKLLGLADGTQLEVERAHHTLAPHPEASQRLCPFIVTFLRFQEKEMIICKAKERGALDWEGNKILIFPDLSKELQEKRRTFLDVKKQLREQGAKYGLFYPATLKIFLEVRVYSFINPKEAQAFWKKQKSLLERKEAVE</sequence>
<name>H3B7H5_LATCH</name>
<dbReference type="Gene3D" id="3.30.250.20">
    <property type="entry name" value="L1 transposable element, C-terminal domain"/>
    <property type="match status" value="1"/>
</dbReference>
<evidence type="ECO:0008006" key="4">
    <source>
        <dbReference type="Google" id="ProtNLM"/>
    </source>
</evidence>
<dbReference type="Ensembl" id="ENSLACT00000017976.1">
    <property type="protein sequence ID" value="ENSLACP00000017846.1"/>
    <property type="gene ID" value="ENSLACG00000015721.1"/>
</dbReference>
<reference evidence="2" key="2">
    <citation type="submission" date="2025-08" db="UniProtKB">
        <authorList>
            <consortium name="Ensembl"/>
        </authorList>
    </citation>
    <scope>IDENTIFICATION</scope>
</reference>
<organism evidence="2 3">
    <name type="scientific">Latimeria chalumnae</name>
    <name type="common">Coelacanth</name>
    <dbReference type="NCBI Taxonomy" id="7897"/>
    <lineage>
        <taxon>Eukaryota</taxon>
        <taxon>Metazoa</taxon>
        <taxon>Chordata</taxon>
        <taxon>Craniata</taxon>
        <taxon>Vertebrata</taxon>
        <taxon>Euteleostomi</taxon>
        <taxon>Coelacanthiformes</taxon>
        <taxon>Coelacanthidae</taxon>
        <taxon>Latimeria</taxon>
    </lineage>
</organism>
<reference evidence="3" key="1">
    <citation type="submission" date="2011-08" db="EMBL/GenBank/DDBJ databases">
        <title>The draft genome of Latimeria chalumnae.</title>
        <authorList>
            <person name="Di Palma F."/>
            <person name="Alfoldi J."/>
            <person name="Johnson J."/>
            <person name="Berlin A."/>
            <person name="Gnerre S."/>
            <person name="Jaffe D."/>
            <person name="MacCallum I."/>
            <person name="Young S."/>
            <person name="Walker B.J."/>
            <person name="Lander E."/>
            <person name="Lindblad-Toh K."/>
        </authorList>
    </citation>
    <scope>NUCLEOTIDE SEQUENCE [LARGE SCALE GENOMIC DNA]</scope>
    <source>
        <strain evidence="3">Wild caught</strain>
    </source>
</reference>
<dbReference type="InterPro" id="IPR042566">
    <property type="entry name" value="L1_C"/>
</dbReference>
<dbReference type="SUPFAM" id="SSF57997">
    <property type="entry name" value="Tropomyosin"/>
    <property type="match status" value="1"/>
</dbReference>
<keyword evidence="3" id="KW-1185">Reference proteome</keyword>
<dbReference type="InParanoid" id="H3B7H5"/>
<dbReference type="Proteomes" id="UP000008672">
    <property type="component" value="Unassembled WGS sequence"/>
</dbReference>
<evidence type="ECO:0000256" key="1">
    <source>
        <dbReference type="SAM" id="Coils"/>
    </source>
</evidence>
<evidence type="ECO:0000313" key="2">
    <source>
        <dbReference type="Ensembl" id="ENSLACP00000017846.1"/>
    </source>
</evidence>
<keyword evidence="1" id="KW-0175">Coiled coil</keyword>